<dbReference type="AlphaFoldDB" id="A0A1F7FA85"/>
<protein>
    <recommendedName>
        <fullName evidence="1">Helix-turn-helix domain-containing protein</fullName>
    </recommendedName>
</protein>
<evidence type="ECO:0000313" key="2">
    <source>
        <dbReference type="EMBL" id="OGK03416.1"/>
    </source>
</evidence>
<proteinExistence type="predicted"/>
<dbReference type="EMBL" id="MFYX01000090">
    <property type="protein sequence ID" value="OGK03416.1"/>
    <property type="molecule type" value="Genomic_DNA"/>
</dbReference>
<dbReference type="InterPro" id="IPR041657">
    <property type="entry name" value="HTH_17"/>
</dbReference>
<evidence type="ECO:0000259" key="1">
    <source>
        <dbReference type="Pfam" id="PF12728"/>
    </source>
</evidence>
<feature type="domain" description="Helix-turn-helix" evidence="1">
    <location>
        <begin position="11"/>
        <end position="58"/>
    </location>
</feature>
<accession>A0A1F7FA85</accession>
<dbReference type="Pfam" id="PF12728">
    <property type="entry name" value="HTH_17"/>
    <property type="match status" value="1"/>
</dbReference>
<reference evidence="2 3" key="1">
    <citation type="journal article" date="2016" name="Nat. Commun.">
        <title>Thousands of microbial genomes shed light on interconnected biogeochemical processes in an aquifer system.</title>
        <authorList>
            <person name="Anantharaman K."/>
            <person name="Brown C.T."/>
            <person name="Hug L.A."/>
            <person name="Sharon I."/>
            <person name="Castelle C.J."/>
            <person name="Probst A.J."/>
            <person name="Thomas B.C."/>
            <person name="Singh A."/>
            <person name="Wilkins M.J."/>
            <person name="Karaoz U."/>
            <person name="Brodie E.L."/>
            <person name="Williams K.H."/>
            <person name="Hubbard S.S."/>
            <person name="Banfield J.F."/>
        </authorList>
    </citation>
    <scope>NUCLEOTIDE SEQUENCE [LARGE SCALE GENOMIC DNA]</scope>
</reference>
<name>A0A1F7FA85_UNCRA</name>
<gene>
    <name evidence="2" type="ORF">A2519_15515</name>
</gene>
<sequence>MKQINLNSLKLYNLVEISKATGISLSTLRNAIKTNELRARKLGREYKCTMTEILRFIQVTDAEIPEVAQ</sequence>
<evidence type="ECO:0000313" key="3">
    <source>
        <dbReference type="Proteomes" id="UP000179243"/>
    </source>
</evidence>
<dbReference type="Proteomes" id="UP000179243">
    <property type="component" value="Unassembled WGS sequence"/>
</dbReference>
<comment type="caution">
    <text evidence="2">The sequence shown here is derived from an EMBL/GenBank/DDBJ whole genome shotgun (WGS) entry which is preliminary data.</text>
</comment>
<organism evidence="2 3">
    <name type="scientific">Candidatus Raymondbacteria bacterium RIFOXYD12_FULL_49_13</name>
    <dbReference type="NCBI Taxonomy" id="1817890"/>
    <lineage>
        <taxon>Bacteria</taxon>
        <taxon>Raymondiibacteriota</taxon>
    </lineage>
</organism>